<protein>
    <submittedName>
        <fullName evidence="2">Uncharacterized protein</fullName>
    </submittedName>
</protein>
<evidence type="ECO:0000256" key="1">
    <source>
        <dbReference type="SAM" id="Phobius"/>
    </source>
</evidence>
<proteinExistence type="predicted"/>
<feature type="transmembrane region" description="Helical" evidence="1">
    <location>
        <begin position="9"/>
        <end position="27"/>
    </location>
</feature>
<name>A0A2P4R458_9LACO</name>
<keyword evidence="1" id="KW-1133">Transmembrane helix</keyword>
<dbReference type="AlphaFoldDB" id="A0A2P4R458"/>
<evidence type="ECO:0000313" key="2">
    <source>
        <dbReference type="EMBL" id="POH35965.1"/>
    </source>
</evidence>
<keyword evidence="1" id="KW-0812">Transmembrane</keyword>
<comment type="caution">
    <text evidence="2">The sequence shown here is derived from an EMBL/GenBank/DDBJ whole genome shotgun (WGS) entry which is preliminary data.</text>
</comment>
<organism evidence="2">
    <name type="scientific">Companilactobacillus formosensis</name>
    <dbReference type="NCBI Taxonomy" id="1617889"/>
    <lineage>
        <taxon>Bacteria</taxon>
        <taxon>Bacillati</taxon>
        <taxon>Bacillota</taxon>
        <taxon>Bacilli</taxon>
        <taxon>Lactobacillales</taxon>
        <taxon>Lactobacillaceae</taxon>
        <taxon>Companilactobacillus</taxon>
    </lineage>
</organism>
<keyword evidence="1" id="KW-0472">Membrane</keyword>
<gene>
    <name evidence="2" type="ORF">C2R26_11020</name>
</gene>
<feature type="transmembrane region" description="Helical" evidence="1">
    <location>
        <begin position="33"/>
        <end position="49"/>
    </location>
</feature>
<accession>A0A2P4R458</accession>
<dbReference type="EMBL" id="PPWZ01000092">
    <property type="protein sequence ID" value="POH35965.1"/>
    <property type="molecule type" value="Genomic_DNA"/>
</dbReference>
<sequence>MKDKVPRVTLRVSILLLILTTIILYFFNRPNAILAIFAVIVLSIIYLGGMERNHEVFMRHRRRKDSL</sequence>
<reference evidence="2" key="1">
    <citation type="submission" date="2018-01" db="EMBL/GenBank/DDBJ databases">
        <title>Genome sequnecing of Lactobacillus formosensis KACC 18721.</title>
        <authorList>
            <person name="Kim S.-J."/>
            <person name="Heo J."/>
        </authorList>
    </citation>
    <scope>NUCLEOTIDE SEQUENCE</scope>
    <source>
        <strain evidence="2">KACC 18721</strain>
    </source>
</reference>